<evidence type="ECO:0000256" key="2">
    <source>
        <dbReference type="ARBA" id="ARBA00008520"/>
    </source>
</evidence>
<name>A0A2N8ZEZ9_9VIBR</name>
<evidence type="ECO:0000256" key="5">
    <source>
        <dbReference type="ARBA" id="ARBA00049629"/>
    </source>
</evidence>
<dbReference type="InterPro" id="IPR050490">
    <property type="entry name" value="Bact_solute-bd_prot1"/>
</dbReference>
<accession>A0A2N8ZEZ9</accession>
<sequence>MTIRSIVRTILSATLLSVASASYAVTLTIDTWGEEDTLWRKSLIPAFQKHHPDIDIKLNKIVNSKYFDTVSDGFKNGTTADLVICRPFDISLGWFKQGYLLEITEMEGMENFPSFAQTPWQTDSGAQTFCLPMGAVIHGFFYNKTIFKQLGLTEPKTESEFFALLDKVKNDGQYLPLAFSTKDKWESSEVGYQNIGPNYWHGEDGRLGLIEGTERIDTQPYQHAFAHLARWSEYMGDDYKQRGYTDSWDMFKQGKAAVSPAGSWEIVNVRDKVDLGVFAPPVPDGQEQCFFNDHTDKGIGINAASPNKEAAMKLLKWMTTKEFAQLFTDSEPGFFSLSNHFFEITDPTAMKMASWRNRCDSTIRSFVQILSRGTPNFGGEMMEVSTQVLNGTMSPQQATERLQQGLDAWYPPQQEATKQHNTQQQENQCDCSAPQVVVNHDLYGGLAPIDPSPTSN</sequence>
<dbReference type="OrthoDB" id="5897001at2"/>
<keyword evidence="4 7" id="KW-0732">Signal</keyword>
<reference evidence="8 9" key="1">
    <citation type="submission" date="2017-10" db="EMBL/GenBank/DDBJ databases">
        <authorList>
            <person name="Banno H."/>
            <person name="Chua N.-H."/>
        </authorList>
    </citation>
    <scope>NUCLEOTIDE SEQUENCE [LARGE SCALE GENOMIC DNA]</scope>
    <source>
        <strain evidence="8">Vibrio tapetis CECT4600</strain>
    </source>
</reference>
<dbReference type="PANTHER" id="PTHR43649">
    <property type="entry name" value="ARABINOSE-BINDING PROTEIN-RELATED"/>
    <property type="match status" value="1"/>
</dbReference>
<evidence type="ECO:0000313" key="8">
    <source>
        <dbReference type="EMBL" id="SON50445.1"/>
    </source>
</evidence>
<evidence type="ECO:0000256" key="4">
    <source>
        <dbReference type="ARBA" id="ARBA00022729"/>
    </source>
</evidence>
<dbReference type="Proteomes" id="UP000235828">
    <property type="component" value="Chromosome A"/>
</dbReference>
<gene>
    <name evidence="8" type="ORF">VTAP4600_A2466</name>
</gene>
<evidence type="ECO:0000256" key="1">
    <source>
        <dbReference type="ARBA" id="ARBA00004418"/>
    </source>
</evidence>
<dbReference type="EMBL" id="LT960611">
    <property type="protein sequence ID" value="SON50445.1"/>
    <property type="molecule type" value="Genomic_DNA"/>
</dbReference>
<evidence type="ECO:0000256" key="3">
    <source>
        <dbReference type="ARBA" id="ARBA00022448"/>
    </source>
</evidence>
<dbReference type="PANTHER" id="PTHR43649:SF28">
    <property type="entry name" value="BINDING PROTEIN COMPONENT OF ABC SUGAR TRANSPORTER-RELATED"/>
    <property type="match status" value="1"/>
</dbReference>
<dbReference type="InterPro" id="IPR006059">
    <property type="entry name" value="SBP"/>
</dbReference>
<dbReference type="Pfam" id="PF01547">
    <property type="entry name" value="SBP_bac_1"/>
    <property type="match status" value="1"/>
</dbReference>
<dbReference type="KEGG" id="vta:A2466"/>
<comment type="similarity">
    <text evidence="2">Belongs to the bacterial solute-binding protein 1 family.</text>
</comment>
<evidence type="ECO:0000256" key="7">
    <source>
        <dbReference type="SAM" id="SignalP"/>
    </source>
</evidence>
<evidence type="ECO:0000256" key="6">
    <source>
        <dbReference type="ARBA" id="ARBA00049753"/>
    </source>
</evidence>
<dbReference type="GO" id="GO:0042597">
    <property type="term" value="C:periplasmic space"/>
    <property type="evidence" value="ECO:0007669"/>
    <property type="project" value="UniProtKB-SubCell"/>
</dbReference>
<proteinExistence type="inferred from homology"/>
<protein>
    <recommendedName>
        <fullName evidence="6">Probable sugar-binding periplasmic protein</fullName>
    </recommendedName>
</protein>
<dbReference type="SUPFAM" id="SSF53850">
    <property type="entry name" value="Periplasmic binding protein-like II"/>
    <property type="match status" value="1"/>
</dbReference>
<feature type="signal peptide" evidence="7">
    <location>
        <begin position="1"/>
        <end position="24"/>
    </location>
</feature>
<organism evidence="8 9">
    <name type="scientific">Vibrio tapetis subsp. tapetis</name>
    <dbReference type="NCBI Taxonomy" id="1671868"/>
    <lineage>
        <taxon>Bacteria</taxon>
        <taxon>Pseudomonadati</taxon>
        <taxon>Pseudomonadota</taxon>
        <taxon>Gammaproteobacteria</taxon>
        <taxon>Vibrionales</taxon>
        <taxon>Vibrionaceae</taxon>
        <taxon>Vibrio</taxon>
    </lineage>
</organism>
<evidence type="ECO:0000313" key="9">
    <source>
        <dbReference type="Proteomes" id="UP000235828"/>
    </source>
</evidence>
<dbReference type="Gene3D" id="3.40.190.10">
    <property type="entry name" value="Periplasmic binding protein-like II"/>
    <property type="match status" value="1"/>
</dbReference>
<comment type="subcellular location">
    <subcellularLocation>
        <location evidence="1">Periplasm</location>
    </subcellularLocation>
</comment>
<dbReference type="RefSeq" id="WP_102522926.1">
    <property type="nucleotide sequence ID" value="NZ_LT960611.1"/>
</dbReference>
<comment type="function">
    <text evidence="5">Part of a binding-protein-dependent transport system for a sugar.</text>
</comment>
<dbReference type="AlphaFoldDB" id="A0A2N8ZEZ9"/>
<feature type="chain" id="PRO_5014673445" description="Probable sugar-binding periplasmic protein" evidence="7">
    <location>
        <begin position="25"/>
        <end position="456"/>
    </location>
</feature>
<keyword evidence="3" id="KW-0813">Transport</keyword>
<keyword evidence="9" id="KW-1185">Reference proteome</keyword>